<dbReference type="AlphaFoldDB" id="A0A161T4F3"/>
<feature type="transmembrane region" description="Helical" evidence="1">
    <location>
        <begin position="29"/>
        <end position="50"/>
    </location>
</feature>
<feature type="transmembrane region" description="Helical" evidence="1">
    <location>
        <begin position="139"/>
        <end position="167"/>
    </location>
</feature>
<dbReference type="Proteomes" id="UP000076510">
    <property type="component" value="Unassembled WGS sequence"/>
</dbReference>
<dbReference type="RefSeq" id="WP_063191760.1">
    <property type="nucleotide sequence ID" value="NZ_JAMQJC010000027.1"/>
</dbReference>
<name>A0A161T4F3_9BACI</name>
<evidence type="ECO:0008006" key="4">
    <source>
        <dbReference type="Google" id="ProtNLM"/>
    </source>
</evidence>
<evidence type="ECO:0000313" key="3">
    <source>
        <dbReference type="Proteomes" id="UP000076510"/>
    </source>
</evidence>
<dbReference type="EMBL" id="LQQY01000043">
    <property type="protein sequence ID" value="KZE44370.1"/>
    <property type="molecule type" value="Genomic_DNA"/>
</dbReference>
<keyword evidence="1" id="KW-0472">Membrane</keyword>
<feature type="transmembrane region" description="Helical" evidence="1">
    <location>
        <begin position="230"/>
        <end position="250"/>
    </location>
</feature>
<sequence length="309" mass="33819">MNGSLNKPKGFGQILDQTFRLSKQHFKTFFLVFLTLVGPFFLLQALIGLLTGTSFLKEASVGTDIFTGGLESWANDLAAEEEMVTTANVIGSLLVSLITFISFLIYPAAQGAIIFAVDHIRKGESFTYKQILKESFSRYGPLLGSSLLIAVIAVGMTIIPMVVVAFLVTFGSLVHPIIGILMSIVLFTALFVGVLYFMVRWGFGVAVSAMEKGSAPGLGRSWHLTKRRSWTIVGLFLIYALIIGIITAALELTLGLFLGNSVVYQLLVNLVTLFTTMVISVGYAIIYFDLKIRNDGDDLDQLIDEYETV</sequence>
<proteinExistence type="predicted"/>
<dbReference type="PANTHER" id="PTHR33133:SF1">
    <property type="entry name" value="EXPRESSED PROTEIN-RELATED"/>
    <property type="match status" value="1"/>
</dbReference>
<feature type="transmembrane region" description="Helical" evidence="1">
    <location>
        <begin position="173"/>
        <end position="199"/>
    </location>
</feature>
<comment type="caution">
    <text evidence="2">The sequence shown here is derived from an EMBL/GenBank/DDBJ whole genome shotgun (WGS) entry which is preliminary data.</text>
</comment>
<feature type="transmembrane region" description="Helical" evidence="1">
    <location>
        <begin position="262"/>
        <end position="286"/>
    </location>
</feature>
<organism evidence="2 3">
    <name type="scientific">Rossellomorea marisflavi</name>
    <dbReference type="NCBI Taxonomy" id="189381"/>
    <lineage>
        <taxon>Bacteria</taxon>
        <taxon>Bacillati</taxon>
        <taxon>Bacillota</taxon>
        <taxon>Bacilli</taxon>
        <taxon>Bacillales</taxon>
        <taxon>Bacillaceae</taxon>
        <taxon>Rossellomorea</taxon>
    </lineage>
</organism>
<evidence type="ECO:0000256" key="1">
    <source>
        <dbReference type="SAM" id="Phobius"/>
    </source>
</evidence>
<feature type="transmembrane region" description="Helical" evidence="1">
    <location>
        <begin position="93"/>
        <end position="118"/>
    </location>
</feature>
<dbReference type="PANTHER" id="PTHR33133">
    <property type="entry name" value="OS08G0107100 PROTEIN-RELATED"/>
    <property type="match status" value="1"/>
</dbReference>
<accession>A0A161T4F3</accession>
<protein>
    <recommendedName>
        <fullName evidence="4">Glycerophosphoryl diester phosphodiesterase membrane domain-containing protein</fullName>
    </recommendedName>
</protein>
<evidence type="ECO:0000313" key="2">
    <source>
        <dbReference type="EMBL" id="KZE44370.1"/>
    </source>
</evidence>
<keyword evidence="1" id="KW-0812">Transmembrane</keyword>
<gene>
    <name evidence="2" type="ORF">AV649_06995</name>
</gene>
<dbReference type="OrthoDB" id="2375893at2"/>
<keyword evidence="1" id="KW-1133">Transmembrane helix</keyword>
<reference evidence="3" key="1">
    <citation type="submission" date="2016-01" db="EMBL/GenBank/DDBJ databases">
        <title>Whole genome sequencing of Bhargavaea cecembensis T14.</title>
        <authorList>
            <person name="Hong K.W."/>
        </authorList>
    </citation>
    <scope>NUCLEOTIDE SEQUENCE [LARGE SCALE GENOMIC DNA]</scope>
    <source>
        <strain evidence="3">M19</strain>
    </source>
</reference>